<feature type="region of interest" description="Disordered" evidence="1">
    <location>
        <begin position="214"/>
        <end position="246"/>
    </location>
</feature>
<accession>A0A448XKI6</accession>
<keyword evidence="2" id="KW-0732">Signal</keyword>
<sequence length="246" mass="26130">MCLPLCLYVCLPQGACGKMCVSQCLGECACEEGVVVADLLWYDEGGGGRANEGVWCGVVWCGRGGADCCHYSGQPASGRKREKHSIGQMTRHALKQFSELSPPFRPTVCPTPLHSPPPQTAADRLPSRPSPAVPRLYPASFGHLHTSAVRPATTGRGLRRPGRDKQRLGNRLDLPELTYKPQGSNESVPAGPPQVPHHFAYYLINIFPPHSPGLASTGSSGAASQATAPVTVPPRPASLEHTLGPT</sequence>
<gene>
    <name evidence="3" type="ORF">PXEA_LOCUS32307</name>
</gene>
<keyword evidence="4" id="KW-1185">Reference proteome</keyword>
<organism evidence="3 4">
    <name type="scientific">Protopolystoma xenopodis</name>
    <dbReference type="NCBI Taxonomy" id="117903"/>
    <lineage>
        <taxon>Eukaryota</taxon>
        <taxon>Metazoa</taxon>
        <taxon>Spiralia</taxon>
        <taxon>Lophotrochozoa</taxon>
        <taxon>Platyhelminthes</taxon>
        <taxon>Monogenea</taxon>
        <taxon>Polyopisthocotylea</taxon>
        <taxon>Polystomatidea</taxon>
        <taxon>Polystomatidae</taxon>
        <taxon>Protopolystoma</taxon>
    </lineage>
</organism>
<evidence type="ECO:0000256" key="2">
    <source>
        <dbReference type="SAM" id="SignalP"/>
    </source>
</evidence>
<name>A0A448XKI6_9PLAT</name>
<feature type="compositionally biased region" description="Low complexity" evidence="1">
    <location>
        <begin position="214"/>
        <end position="230"/>
    </location>
</feature>
<evidence type="ECO:0000313" key="4">
    <source>
        <dbReference type="Proteomes" id="UP000784294"/>
    </source>
</evidence>
<evidence type="ECO:0000256" key="1">
    <source>
        <dbReference type="SAM" id="MobiDB-lite"/>
    </source>
</evidence>
<feature type="chain" id="PRO_5019223639" evidence="2">
    <location>
        <begin position="18"/>
        <end position="246"/>
    </location>
</feature>
<protein>
    <submittedName>
        <fullName evidence="3">Uncharacterized protein</fullName>
    </submittedName>
</protein>
<dbReference type="Proteomes" id="UP000784294">
    <property type="component" value="Unassembled WGS sequence"/>
</dbReference>
<feature type="region of interest" description="Disordered" evidence="1">
    <location>
        <begin position="144"/>
        <end position="192"/>
    </location>
</feature>
<dbReference type="AlphaFoldDB" id="A0A448XKI6"/>
<reference evidence="3" key="1">
    <citation type="submission" date="2018-11" db="EMBL/GenBank/DDBJ databases">
        <authorList>
            <consortium name="Pathogen Informatics"/>
        </authorList>
    </citation>
    <scope>NUCLEOTIDE SEQUENCE</scope>
</reference>
<feature type="region of interest" description="Disordered" evidence="1">
    <location>
        <begin position="110"/>
        <end position="129"/>
    </location>
</feature>
<evidence type="ECO:0000313" key="3">
    <source>
        <dbReference type="EMBL" id="VEL38867.1"/>
    </source>
</evidence>
<proteinExistence type="predicted"/>
<comment type="caution">
    <text evidence="3">The sequence shown here is derived from an EMBL/GenBank/DDBJ whole genome shotgun (WGS) entry which is preliminary data.</text>
</comment>
<dbReference type="EMBL" id="CAAALY010259279">
    <property type="protein sequence ID" value="VEL38867.1"/>
    <property type="molecule type" value="Genomic_DNA"/>
</dbReference>
<feature type="signal peptide" evidence="2">
    <location>
        <begin position="1"/>
        <end position="17"/>
    </location>
</feature>